<dbReference type="InterPro" id="IPR029058">
    <property type="entry name" value="AB_hydrolase_fold"/>
</dbReference>
<dbReference type="Proteomes" id="UP000199417">
    <property type="component" value="Unassembled WGS sequence"/>
</dbReference>
<dbReference type="EMBL" id="FNAB01000004">
    <property type="protein sequence ID" value="SDD42017.1"/>
    <property type="molecule type" value="Genomic_DNA"/>
</dbReference>
<proteinExistence type="predicted"/>
<evidence type="ECO:0000259" key="1">
    <source>
        <dbReference type="Pfam" id="PF12697"/>
    </source>
</evidence>
<name>A0A1G6UN65_9NOCA</name>
<evidence type="ECO:0000313" key="2">
    <source>
        <dbReference type="EMBL" id="SDD42017.1"/>
    </source>
</evidence>
<reference evidence="2 3" key="1">
    <citation type="submission" date="2016-10" db="EMBL/GenBank/DDBJ databases">
        <authorList>
            <person name="de Groot N.N."/>
        </authorList>
    </citation>
    <scope>NUCLEOTIDE SEQUENCE [LARGE SCALE GENOMIC DNA]</scope>
    <source>
        <strain evidence="2 3">JCM 11308</strain>
    </source>
</reference>
<dbReference type="AlphaFoldDB" id="A0A1G6UN65"/>
<dbReference type="Pfam" id="PF12697">
    <property type="entry name" value="Abhydrolase_6"/>
    <property type="match status" value="1"/>
</dbReference>
<protein>
    <submittedName>
        <fullName evidence="2">Pimeloyl-ACP methyl ester carboxylesterase</fullName>
    </submittedName>
</protein>
<dbReference type="InterPro" id="IPR000639">
    <property type="entry name" value="Epox_hydrolase-like"/>
</dbReference>
<sequence>MTVNLSRIKISRGELSFFEAMPEAGTDVKGTVVMVPGFTGSREDFLPVAPFVTAAGYRLISYSQLGQYDSDGPDGRDAVGEYTIAKFAADLAELIDKVAPGEKVHLVGHSFGGLVTRAAVLNDPARFLDYVILDSPPSGQNLGGAMDMGPIPELLWAGGNEALWQAMFGAFEDIFPAPVKEFLHNRIMVTKTANIAGIALTMGTEPDRVEELAATGVPVLVVAGEHDVIPVDIQADAAARLGVKFEIIAGAAHTPNEEKPEELTKVLVDFWAGTA</sequence>
<gene>
    <name evidence="2" type="ORF">SAMN05444580_104226</name>
</gene>
<dbReference type="PANTHER" id="PTHR43194:SF2">
    <property type="entry name" value="PEROXISOMAL MEMBRANE PROTEIN LPX1"/>
    <property type="match status" value="1"/>
</dbReference>
<dbReference type="SUPFAM" id="SSF53474">
    <property type="entry name" value="alpha/beta-Hydrolases"/>
    <property type="match status" value="1"/>
</dbReference>
<evidence type="ECO:0000313" key="3">
    <source>
        <dbReference type="Proteomes" id="UP000199417"/>
    </source>
</evidence>
<dbReference type="Gene3D" id="3.40.50.1820">
    <property type="entry name" value="alpha/beta hydrolase"/>
    <property type="match status" value="1"/>
</dbReference>
<feature type="domain" description="AB hydrolase-1" evidence="1">
    <location>
        <begin position="32"/>
        <end position="263"/>
    </location>
</feature>
<dbReference type="RefSeq" id="WP_072845304.1">
    <property type="nucleotide sequence ID" value="NZ_FNAB01000004.1"/>
</dbReference>
<dbReference type="PANTHER" id="PTHR43194">
    <property type="entry name" value="HYDROLASE ALPHA/BETA FOLD FAMILY"/>
    <property type="match status" value="1"/>
</dbReference>
<dbReference type="PRINTS" id="PR00412">
    <property type="entry name" value="EPOXHYDRLASE"/>
</dbReference>
<accession>A0A1G6UN65</accession>
<dbReference type="InterPro" id="IPR050228">
    <property type="entry name" value="Carboxylesterase_BioH"/>
</dbReference>
<dbReference type="GO" id="GO:0003824">
    <property type="term" value="F:catalytic activity"/>
    <property type="evidence" value="ECO:0007669"/>
    <property type="project" value="InterPro"/>
</dbReference>
<keyword evidence="3" id="KW-1185">Reference proteome</keyword>
<organism evidence="2 3">
    <name type="scientific">Rhodococcus tukisamuensis</name>
    <dbReference type="NCBI Taxonomy" id="168276"/>
    <lineage>
        <taxon>Bacteria</taxon>
        <taxon>Bacillati</taxon>
        <taxon>Actinomycetota</taxon>
        <taxon>Actinomycetes</taxon>
        <taxon>Mycobacteriales</taxon>
        <taxon>Nocardiaceae</taxon>
        <taxon>Rhodococcus</taxon>
    </lineage>
</organism>
<dbReference type="STRING" id="168276.SAMN05444580_104226"/>
<dbReference type="InterPro" id="IPR000073">
    <property type="entry name" value="AB_hydrolase_1"/>
</dbReference>